<protein>
    <submittedName>
        <fullName evidence="2">Uncharacterized protein</fullName>
    </submittedName>
</protein>
<evidence type="ECO:0000256" key="1">
    <source>
        <dbReference type="SAM" id="MobiDB-lite"/>
    </source>
</evidence>
<comment type="caution">
    <text evidence="2">The sequence shown here is derived from an EMBL/GenBank/DDBJ whole genome shotgun (WGS) entry which is preliminary data.</text>
</comment>
<sequence>MVGKAKSKSSRSRSSISKSSLSKSSKSSKSKSGSTSSGSQLSEEPIENFDLYCAIYVPRAGNYYHWAFVVNDQTIQMPWHIFQVTQDEHDNYHPSYLQVDPMASDRCMLPLPHLGKMHPAWFETLAARIGAIQVPGEAMH</sequence>
<dbReference type="OrthoDB" id="5242035at2759"/>
<proteinExistence type="predicted"/>
<feature type="region of interest" description="Disordered" evidence="1">
    <location>
        <begin position="1"/>
        <end position="43"/>
    </location>
</feature>
<keyword evidence="3" id="KW-1185">Reference proteome</keyword>
<evidence type="ECO:0000313" key="3">
    <source>
        <dbReference type="Proteomes" id="UP000275385"/>
    </source>
</evidence>
<evidence type="ECO:0000313" key="2">
    <source>
        <dbReference type="EMBL" id="RKU46413.1"/>
    </source>
</evidence>
<organism evidence="2 3">
    <name type="scientific">Coniochaeta pulveracea</name>
    <dbReference type="NCBI Taxonomy" id="177199"/>
    <lineage>
        <taxon>Eukaryota</taxon>
        <taxon>Fungi</taxon>
        <taxon>Dikarya</taxon>
        <taxon>Ascomycota</taxon>
        <taxon>Pezizomycotina</taxon>
        <taxon>Sordariomycetes</taxon>
        <taxon>Sordariomycetidae</taxon>
        <taxon>Coniochaetales</taxon>
        <taxon>Coniochaetaceae</taxon>
        <taxon>Coniochaeta</taxon>
    </lineage>
</organism>
<feature type="compositionally biased region" description="Basic residues" evidence="1">
    <location>
        <begin position="1"/>
        <end position="11"/>
    </location>
</feature>
<accession>A0A420YES6</accession>
<dbReference type="AlphaFoldDB" id="A0A420YES6"/>
<feature type="compositionally biased region" description="Low complexity" evidence="1">
    <location>
        <begin position="12"/>
        <end position="42"/>
    </location>
</feature>
<gene>
    <name evidence="2" type="ORF">DL546_005731</name>
</gene>
<reference evidence="2 3" key="1">
    <citation type="submission" date="2018-08" db="EMBL/GenBank/DDBJ databases">
        <title>Draft genome of the lignicolous fungus Coniochaeta pulveracea.</title>
        <authorList>
            <person name="Borstlap C.J."/>
            <person name="De Witt R.N."/>
            <person name="Botha A."/>
            <person name="Volschenk H."/>
        </authorList>
    </citation>
    <scope>NUCLEOTIDE SEQUENCE [LARGE SCALE GENOMIC DNA]</scope>
    <source>
        <strain evidence="2 3">CAB683</strain>
    </source>
</reference>
<dbReference type="Proteomes" id="UP000275385">
    <property type="component" value="Unassembled WGS sequence"/>
</dbReference>
<dbReference type="EMBL" id="QVQW01000014">
    <property type="protein sequence ID" value="RKU46413.1"/>
    <property type="molecule type" value="Genomic_DNA"/>
</dbReference>
<name>A0A420YES6_9PEZI</name>